<evidence type="ECO:0000313" key="2">
    <source>
        <dbReference type="EMBL" id="KAL2801214.1"/>
    </source>
</evidence>
<evidence type="ECO:0000313" key="3">
    <source>
        <dbReference type="Proteomes" id="UP001610563"/>
    </source>
</evidence>
<comment type="caution">
    <text evidence="2">The sequence shown here is derived from an EMBL/GenBank/DDBJ whole genome shotgun (WGS) entry which is preliminary data.</text>
</comment>
<sequence length="174" mass="19481">MKLRAPQEKKTPYEYFMFHIWRYQLSVKKDTLPLPMAVLYTSQSSQVLNGPQRHSLEFVPLLRGRRHDARSDDIRAATLRRGNKCEIPRLCAIPRSTWADVPNNSHVCIQTAENGSDIVLLAGLRPCVRCPMFSLEEMMPVSGKTVATSASGEARTRSSVSTAGRYTSRAQSAT</sequence>
<proteinExistence type="predicted"/>
<accession>A0ABR4GQ71</accession>
<protein>
    <submittedName>
        <fullName evidence="2">Uncharacterized protein</fullName>
    </submittedName>
</protein>
<organism evidence="2 3">
    <name type="scientific">Aspergillus keveii</name>
    <dbReference type="NCBI Taxonomy" id="714993"/>
    <lineage>
        <taxon>Eukaryota</taxon>
        <taxon>Fungi</taxon>
        <taxon>Dikarya</taxon>
        <taxon>Ascomycota</taxon>
        <taxon>Pezizomycotina</taxon>
        <taxon>Eurotiomycetes</taxon>
        <taxon>Eurotiomycetidae</taxon>
        <taxon>Eurotiales</taxon>
        <taxon>Aspergillaceae</taxon>
        <taxon>Aspergillus</taxon>
        <taxon>Aspergillus subgen. Nidulantes</taxon>
    </lineage>
</organism>
<keyword evidence="3" id="KW-1185">Reference proteome</keyword>
<reference evidence="2 3" key="1">
    <citation type="submission" date="2024-07" db="EMBL/GenBank/DDBJ databases">
        <title>Section-level genome sequencing and comparative genomics of Aspergillus sections Usti and Cavernicolus.</title>
        <authorList>
            <consortium name="Lawrence Berkeley National Laboratory"/>
            <person name="Nybo J.L."/>
            <person name="Vesth T.C."/>
            <person name="Theobald S."/>
            <person name="Frisvad J.C."/>
            <person name="Larsen T.O."/>
            <person name="Kjaerboelling I."/>
            <person name="Rothschild-Mancinelli K."/>
            <person name="Lyhne E.K."/>
            <person name="Kogle M.E."/>
            <person name="Barry K."/>
            <person name="Clum A."/>
            <person name="Na H."/>
            <person name="Ledsgaard L."/>
            <person name="Lin J."/>
            <person name="Lipzen A."/>
            <person name="Kuo A."/>
            <person name="Riley R."/>
            <person name="Mondo S."/>
            <person name="Labutti K."/>
            <person name="Haridas S."/>
            <person name="Pangalinan J."/>
            <person name="Salamov A.A."/>
            <person name="Simmons B.A."/>
            <person name="Magnuson J.K."/>
            <person name="Chen J."/>
            <person name="Drula E."/>
            <person name="Henrissat B."/>
            <person name="Wiebenga A."/>
            <person name="Lubbers R.J."/>
            <person name="Gomes A.C."/>
            <person name="Makela M.R."/>
            <person name="Stajich J."/>
            <person name="Grigoriev I.V."/>
            <person name="Mortensen U.H."/>
            <person name="De Vries R.P."/>
            <person name="Baker S.E."/>
            <person name="Andersen M.R."/>
        </authorList>
    </citation>
    <scope>NUCLEOTIDE SEQUENCE [LARGE SCALE GENOMIC DNA]</scope>
    <source>
        <strain evidence="2 3">CBS 209.92</strain>
    </source>
</reference>
<evidence type="ECO:0000256" key="1">
    <source>
        <dbReference type="SAM" id="MobiDB-lite"/>
    </source>
</evidence>
<gene>
    <name evidence="2" type="ORF">BJX66DRAFT_289295</name>
</gene>
<feature type="region of interest" description="Disordered" evidence="1">
    <location>
        <begin position="145"/>
        <end position="174"/>
    </location>
</feature>
<name>A0ABR4GQ71_9EURO</name>
<dbReference type="EMBL" id="JBFTWV010000001">
    <property type="protein sequence ID" value="KAL2801214.1"/>
    <property type="molecule type" value="Genomic_DNA"/>
</dbReference>
<dbReference type="Proteomes" id="UP001610563">
    <property type="component" value="Unassembled WGS sequence"/>
</dbReference>